<feature type="domain" description="AP2/ERF" evidence="8">
    <location>
        <begin position="103"/>
        <end position="161"/>
    </location>
</feature>
<evidence type="ECO:0000256" key="7">
    <source>
        <dbReference type="ARBA" id="ARBA00023242"/>
    </source>
</evidence>
<protein>
    <recommendedName>
        <fullName evidence="8">AP2/ERF domain-containing protein</fullName>
    </recommendedName>
</protein>
<evidence type="ECO:0000256" key="5">
    <source>
        <dbReference type="ARBA" id="ARBA00023159"/>
    </source>
</evidence>
<dbReference type="InterPro" id="IPR001471">
    <property type="entry name" value="AP2/ERF_dom"/>
</dbReference>
<dbReference type="EMBL" id="JAYDYQ010001088">
    <property type="protein sequence ID" value="KAK4489169.1"/>
    <property type="molecule type" value="Genomic_DNA"/>
</dbReference>
<keyword evidence="3" id="KW-0805">Transcription regulation</keyword>
<dbReference type="Proteomes" id="UP001291926">
    <property type="component" value="Unassembled WGS sequence"/>
</dbReference>
<evidence type="ECO:0000256" key="4">
    <source>
        <dbReference type="ARBA" id="ARBA00023125"/>
    </source>
</evidence>
<keyword evidence="2" id="KW-0936">Ethylene signaling pathway</keyword>
<dbReference type="CDD" id="cd00018">
    <property type="entry name" value="AP2"/>
    <property type="match status" value="1"/>
</dbReference>
<dbReference type="PANTHER" id="PTHR31190:SF499">
    <property type="entry name" value="ETHYLENE-RESPONSIVE TRANSCRIPTION FACTOR ERF105"/>
    <property type="match status" value="1"/>
</dbReference>
<organism evidence="9 10">
    <name type="scientific">Penstemon davidsonii</name>
    <dbReference type="NCBI Taxonomy" id="160366"/>
    <lineage>
        <taxon>Eukaryota</taxon>
        <taxon>Viridiplantae</taxon>
        <taxon>Streptophyta</taxon>
        <taxon>Embryophyta</taxon>
        <taxon>Tracheophyta</taxon>
        <taxon>Spermatophyta</taxon>
        <taxon>Magnoliopsida</taxon>
        <taxon>eudicotyledons</taxon>
        <taxon>Gunneridae</taxon>
        <taxon>Pentapetalae</taxon>
        <taxon>asterids</taxon>
        <taxon>lamiids</taxon>
        <taxon>Lamiales</taxon>
        <taxon>Plantaginaceae</taxon>
        <taxon>Cheloneae</taxon>
        <taxon>Penstemon</taxon>
    </lineage>
</organism>
<comment type="subcellular location">
    <subcellularLocation>
        <location evidence="1">Nucleus</location>
    </subcellularLocation>
</comment>
<dbReference type="SMART" id="SM00380">
    <property type="entry name" value="AP2"/>
    <property type="match status" value="1"/>
</dbReference>
<evidence type="ECO:0000256" key="6">
    <source>
        <dbReference type="ARBA" id="ARBA00023163"/>
    </source>
</evidence>
<evidence type="ECO:0000256" key="2">
    <source>
        <dbReference type="ARBA" id="ARBA00022745"/>
    </source>
</evidence>
<keyword evidence="6" id="KW-0804">Transcription</keyword>
<keyword evidence="10" id="KW-1185">Reference proteome</keyword>
<evidence type="ECO:0000256" key="1">
    <source>
        <dbReference type="ARBA" id="ARBA00004123"/>
    </source>
</evidence>
<dbReference type="InterPro" id="IPR016177">
    <property type="entry name" value="DNA-bd_dom_sf"/>
</dbReference>
<accession>A0ABR0DIV8</accession>
<evidence type="ECO:0000259" key="8">
    <source>
        <dbReference type="PROSITE" id="PS51032"/>
    </source>
</evidence>
<dbReference type="InterPro" id="IPR044808">
    <property type="entry name" value="ERF_plant"/>
</dbReference>
<evidence type="ECO:0000313" key="10">
    <source>
        <dbReference type="Proteomes" id="UP001291926"/>
    </source>
</evidence>
<dbReference type="InterPro" id="IPR036955">
    <property type="entry name" value="AP2/ERF_dom_sf"/>
</dbReference>
<dbReference type="Gene3D" id="3.30.730.10">
    <property type="entry name" value="AP2/ERF domain"/>
    <property type="match status" value="1"/>
</dbReference>
<dbReference type="Pfam" id="PF00847">
    <property type="entry name" value="AP2"/>
    <property type="match status" value="1"/>
</dbReference>
<dbReference type="SUPFAM" id="SSF54171">
    <property type="entry name" value="DNA-binding domain"/>
    <property type="match status" value="1"/>
</dbReference>
<dbReference type="PRINTS" id="PR00367">
    <property type="entry name" value="ETHRSPELEMNT"/>
</dbReference>
<proteinExistence type="predicted"/>
<keyword evidence="5" id="KW-0010">Activator</keyword>
<evidence type="ECO:0000256" key="3">
    <source>
        <dbReference type="ARBA" id="ARBA00023015"/>
    </source>
</evidence>
<evidence type="ECO:0000313" key="9">
    <source>
        <dbReference type="EMBL" id="KAK4489169.1"/>
    </source>
</evidence>
<name>A0ABR0DIV8_9LAMI</name>
<dbReference type="PROSITE" id="PS51032">
    <property type="entry name" value="AP2_ERF"/>
    <property type="match status" value="1"/>
</dbReference>
<comment type="caution">
    <text evidence="9">The sequence shown here is derived from an EMBL/GenBank/DDBJ whole genome shotgun (WGS) entry which is preliminary data.</text>
</comment>
<keyword evidence="4" id="KW-0238">DNA-binding</keyword>
<dbReference type="PANTHER" id="PTHR31190">
    <property type="entry name" value="DNA-BINDING DOMAIN"/>
    <property type="match status" value="1"/>
</dbReference>
<reference evidence="9 10" key="1">
    <citation type="journal article" date="2023" name="bioRxiv">
        <title>Genome report: Whole genome sequence and annotation of Penstemon davidsonii.</title>
        <authorList>
            <person name="Ostevik K.L."/>
            <person name="Alabady M."/>
            <person name="Zhang M."/>
            <person name="Rausher M.D."/>
        </authorList>
    </citation>
    <scope>NUCLEOTIDE SEQUENCE [LARGE SCALE GENOMIC DNA]</scope>
    <source>
        <strain evidence="9">DNT005</strain>
        <tissue evidence="9">Whole leaf</tissue>
    </source>
</reference>
<sequence length="218" mass="24786">MATQDEILALEQIRMHLLGELEFNTTYNDTEYTNCNSNINHSHTITTSFSSSESDTLSSQLSTCDSSISTSDYNFLDFSNNSSTPVIDLTTTSAAAPEETTRHYRGVRRRPWGKYAAEIRDPSHRGSRVWLGTFDTAVEAAKAYDAAAYRMRGSKAILNFPLEIQRECELRAAADVVVKRSRDVVDDFVIEQKMMKCDEDIEEFVKSEVTEWWFTPSY</sequence>
<gene>
    <name evidence="9" type="ORF">RD792_004963</name>
</gene>
<keyword evidence="7" id="KW-0539">Nucleus</keyword>